<keyword evidence="2" id="KW-0732">Signal</keyword>
<evidence type="ECO:0000256" key="2">
    <source>
        <dbReference type="SAM" id="SignalP"/>
    </source>
</evidence>
<reference evidence="3" key="1">
    <citation type="journal article" date="2022" name="Microorganisms">
        <title>Two New Species of Filamentous Sulfur Bacteria of the Genus Thiothrix, Thiothrix winogradskyi sp. nov. and 'Candidatus Thiothrix sulfatifontis' sp. nov.</title>
        <authorList>
            <person name="Ravin N.V."/>
            <person name="Rossetti S."/>
            <person name="Beletsky A.V."/>
            <person name="Kadnikov V.V."/>
            <person name="Rudenko T.S."/>
            <person name="Smolyakov D.D."/>
            <person name="Moskvitina M.I."/>
            <person name="Gureeva M.V."/>
            <person name="Mardanov A.V."/>
            <person name="Grabovich M.Y."/>
        </authorList>
    </citation>
    <scope>NUCLEOTIDE SEQUENCE</scope>
    <source>
        <strain evidence="3">CT3</strain>
    </source>
</reference>
<evidence type="ECO:0000313" key="4">
    <source>
        <dbReference type="Proteomes" id="UP001054801"/>
    </source>
</evidence>
<proteinExistence type="predicted"/>
<feature type="compositionally biased region" description="Pro residues" evidence="1">
    <location>
        <begin position="283"/>
        <end position="297"/>
    </location>
</feature>
<keyword evidence="4" id="KW-1185">Reference proteome</keyword>
<sequence>MHLNPLSLCLMTALSLSISGLAHADTKLTYTDTGFAPQERQTVIQINGDKVRMGEVGSDVYSLYDDSKKMLYTINTKTKQFIETNPDKIRTRMTKVVEMQNQFKEEMKKQMASMPEDQRKALEERIQQSEAAMKAPPPAIKMEPTERKETIQGMECKISTVNIDDKAVRDVCIASAASMDAADHKMLVTMFEYMDSIAVESAKAQGMTPPSEGSASLHRDGLALRIQALPEGPRSELSGLAKDALADADFSVPADFSVFEPANAPPPTAAPAPAPAASTPAPAAAPAPAPAPTPAAK</sequence>
<accession>A0ABY3T3T5</accession>
<protein>
    <recommendedName>
        <fullName evidence="5">DUF4412 domain-containing protein</fullName>
    </recommendedName>
</protein>
<organism evidence="3 4">
    <name type="scientific">Thiothrix winogradskyi</name>
    <dbReference type="NCBI Taxonomy" id="96472"/>
    <lineage>
        <taxon>Bacteria</taxon>
        <taxon>Pseudomonadati</taxon>
        <taxon>Pseudomonadota</taxon>
        <taxon>Gammaproteobacteria</taxon>
        <taxon>Thiotrichales</taxon>
        <taxon>Thiotrichaceae</taxon>
        <taxon>Thiothrix</taxon>
    </lineage>
</organism>
<dbReference type="EMBL" id="CP091244">
    <property type="protein sequence ID" value="UJS26518.1"/>
    <property type="molecule type" value="Genomic_DNA"/>
</dbReference>
<feature type="region of interest" description="Disordered" evidence="1">
    <location>
        <begin position="257"/>
        <end position="297"/>
    </location>
</feature>
<feature type="signal peptide" evidence="2">
    <location>
        <begin position="1"/>
        <end position="24"/>
    </location>
</feature>
<name>A0ABY3T3T5_9GAMM</name>
<feature type="chain" id="PRO_5046407071" description="DUF4412 domain-containing protein" evidence="2">
    <location>
        <begin position="25"/>
        <end position="297"/>
    </location>
</feature>
<dbReference type="Proteomes" id="UP001054801">
    <property type="component" value="Chromosome"/>
</dbReference>
<evidence type="ECO:0000313" key="3">
    <source>
        <dbReference type="EMBL" id="UJS26518.1"/>
    </source>
</evidence>
<feature type="compositionally biased region" description="Pro residues" evidence="1">
    <location>
        <begin position="263"/>
        <end position="274"/>
    </location>
</feature>
<gene>
    <name evidence="3" type="ORF">L2Y54_10870</name>
</gene>
<dbReference type="RefSeq" id="WP_236501916.1">
    <property type="nucleotide sequence ID" value="NZ_CP091244.1"/>
</dbReference>
<evidence type="ECO:0000256" key="1">
    <source>
        <dbReference type="SAM" id="MobiDB-lite"/>
    </source>
</evidence>
<evidence type="ECO:0008006" key="5">
    <source>
        <dbReference type="Google" id="ProtNLM"/>
    </source>
</evidence>